<evidence type="ECO:0000313" key="2">
    <source>
        <dbReference type="EMBL" id="MBW0137170.1"/>
    </source>
</evidence>
<proteinExistence type="predicted"/>
<feature type="region of interest" description="Disordered" evidence="1">
    <location>
        <begin position="377"/>
        <end position="417"/>
    </location>
</feature>
<reference evidence="2 3" key="1">
    <citation type="submission" date="2020-11" db="EMBL/GenBank/DDBJ databases">
        <title>Pseudonocardia abyssalis sp. nov. and Pseudonocardia oceani sp. nov., description and phylogenomic analysis of two novel actinomycetes isolated from the deep Southern Ocean.</title>
        <authorList>
            <person name="Parra J."/>
        </authorList>
    </citation>
    <scope>NUCLEOTIDE SEQUENCE [LARGE SCALE GENOMIC DNA]</scope>
    <source>
        <strain evidence="2 3">KRD-168</strain>
    </source>
</reference>
<comment type="caution">
    <text evidence="2">The sequence shown here is derived from an EMBL/GenBank/DDBJ whole genome shotgun (WGS) entry which is preliminary data.</text>
</comment>
<accession>A0ABS6UY28</accession>
<sequence>MGPWPGGSGRAGGGGGRQAGAVAPTKHEQRGPAGAASSTHYLGTSTAMSVLARGGNAFDAAVAAGFVLQVVEPHLCGPGGEVPAVFVTASDAVPRVLCGQGVAPAAATIERVRDGFGLPIVPGTGLLAATVPGAWDGWLTLLRDHGTWSLADALAPALAYAAGGFPLVPRIAPTIATVADHFRAHWPSSARTWLPDGSVPTSTHRLPALAATWRRLLDAATGPTREARIDAARDAWYRGFVAEEIAAFCTTPVRDETGRDHPGLLVADDLARWSATYEDALTVDVGGGWTVAKPGGWSQGPVLPQMLQLLRDDVRYADGVATADTVHRAAEAAKLAFADREAWYGDSAPVPLAALVSRAYADERRALIGVEASRDLRPGTPDGRAPRLGGYARRPGMRRSDGTGGPGVGEPTVGRTGAVRGDTVHVDVVDAAGNMVSATPSGGWLQSSPTIPALGFCLGTRAQMFWLEEGLPSSLVPGRRPRTTLSPSLGLRDGEPRLAFGTPGGDQQDQWQLCFWLAHTVGGLDLQAAIDTPAWHSTAFPGSFAPRGWEPAGLVVESRLGAATLADLRRRGHEVVDAGEWALGRMCAVGRGEGPLLRAAADTRSGVGAAAAL</sequence>
<dbReference type="InterPro" id="IPR052896">
    <property type="entry name" value="GGT-like_enzyme"/>
</dbReference>
<gene>
    <name evidence="2" type="ORF">I4I81_23320</name>
</gene>
<keyword evidence="3" id="KW-1185">Reference proteome</keyword>
<dbReference type="Pfam" id="PF01019">
    <property type="entry name" value="G_glu_transpept"/>
    <property type="match status" value="1"/>
</dbReference>
<dbReference type="EMBL" id="JADQDK010000001">
    <property type="protein sequence ID" value="MBW0137170.1"/>
    <property type="molecule type" value="Genomic_DNA"/>
</dbReference>
<feature type="compositionally biased region" description="Gly residues" evidence="1">
    <location>
        <begin position="1"/>
        <end position="18"/>
    </location>
</feature>
<dbReference type="PANTHER" id="PTHR43881:SF1">
    <property type="entry name" value="GAMMA-GLUTAMYLTRANSPEPTIDASE (AFU_ORTHOLOGUE AFUA_4G13580)"/>
    <property type="match status" value="1"/>
</dbReference>
<protein>
    <submittedName>
        <fullName evidence="2">Gamma-glutamyltransferase</fullName>
    </submittedName>
</protein>
<evidence type="ECO:0000313" key="3">
    <source>
        <dbReference type="Proteomes" id="UP000694287"/>
    </source>
</evidence>
<dbReference type="PANTHER" id="PTHR43881">
    <property type="entry name" value="GAMMA-GLUTAMYLTRANSPEPTIDASE (AFU_ORTHOLOGUE AFUA_4G13580)"/>
    <property type="match status" value="1"/>
</dbReference>
<dbReference type="Proteomes" id="UP000694287">
    <property type="component" value="Unassembled WGS sequence"/>
</dbReference>
<name>A0ABS6UY28_9PSEU</name>
<organism evidence="2 3">
    <name type="scientific">Pseudonocardia abyssalis</name>
    <dbReference type="NCBI Taxonomy" id="2792008"/>
    <lineage>
        <taxon>Bacteria</taxon>
        <taxon>Bacillati</taxon>
        <taxon>Actinomycetota</taxon>
        <taxon>Actinomycetes</taxon>
        <taxon>Pseudonocardiales</taxon>
        <taxon>Pseudonocardiaceae</taxon>
        <taxon>Pseudonocardia</taxon>
    </lineage>
</organism>
<feature type="region of interest" description="Disordered" evidence="1">
    <location>
        <begin position="1"/>
        <end position="38"/>
    </location>
</feature>
<evidence type="ECO:0000256" key="1">
    <source>
        <dbReference type="SAM" id="MobiDB-lite"/>
    </source>
</evidence>